<dbReference type="PANTHER" id="PTHR21661:SF35">
    <property type="entry name" value="EPOXIDE HYDROLASE"/>
    <property type="match status" value="1"/>
</dbReference>
<name>A0A8J3SL12_9ACTN</name>
<keyword evidence="3 6" id="KW-0378">Hydrolase</keyword>
<dbReference type="InterPro" id="IPR016292">
    <property type="entry name" value="Epoxide_hydrolase"/>
</dbReference>
<dbReference type="PIRSF" id="PIRSF001112">
    <property type="entry name" value="Epoxide_hydrolase"/>
    <property type="match status" value="1"/>
</dbReference>
<keyword evidence="7" id="KW-1185">Reference proteome</keyword>
<protein>
    <submittedName>
        <fullName evidence="6">Microsomal epoxide hydrolase</fullName>
    </submittedName>
</protein>
<feature type="domain" description="Epoxide hydrolase N-terminal" evidence="5">
    <location>
        <begin position="8"/>
        <end position="112"/>
    </location>
</feature>
<feature type="active site" description="Nucleophile" evidence="4">
    <location>
        <position position="181"/>
    </location>
</feature>
<dbReference type="InterPro" id="IPR029058">
    <property type="entry name" value="AB_hydrolase_fold"/>
</dbReference>
<dbReference type="SUPFAM" id="SSF53474">
    <property type="entry name" value="alpha/beta-Hydrolases"/>
    <property type="match status" value="1"/>
</dbReference>
<dbReference type="AlphaFoldDB" id="A0A8J3SL12"/>
<dbReference type="PANTHER" id="PTHR21661">
    <property type="entry name" value="EPOXIDE HYDROLASE 1-RELATED"/>
    <property type="match status" value="1"/>
</dbReference>
<evidence type="ECO:0000256" key="4">
    <source>
        <dbReference type="PIRSR" id="PIRSR001112-1"/>
    </source>
</evidence>
<evidence type="ECO:0000259" key="5">
    <source>
        <dbReference type="Pfam" id="PF06441"/>
    </source>
</evidence>
<dbReference type="GO" id="GO:0004301">
    <property type="term" value="F:epoxide hydrolase activity"/>
    <property type="evidence" value="ECO:0007669"/>
    <property type="project" value="TreeGrafter"/>
</dbReference>
<feature type="active site" description="Proton donor" evidence="4">
    <location>
        <position position="310"/>
    </location>
</feature>
<comment type="similarity">
    <text evidence="1">Belongs to the peptidase S33 family.</text>
</comment>
<reference evidence="6 7" key="1">
    <citation type="submission" date="2021-01" db="EMBL/GenBank/DDBJ databases">
        <title>Whole genome shotgun sequence of Planobispora siamensis NBRC 107568.</title>
        <authorList>
            <person name="Komaki H."/>
            <person name="Tamura T."/>
        </authorList>
    </citation>
    <scope>NUCLEOTIDE SEQUENCE [LARGE SCALE GENOMIC DNA]</scope>
    <source>
        <strain evidence="6 7">NBRC 107568</strain>
    </source>
</reference>
<dbReference type="GO" id="GO:0097176">
    <property type="term" value="P:epoxide metabolic process"/>
    <property type="evidence" value="ECO:0007669"/>
    <property type="project" value="TreeGrafter"/>
</dbReference>
<proteinExistence type="inferred from homology"/>
<dbReference type="Gene3D" id="3.40.50.1820">
    <property type="entry name" value="alpha/beta hydrolase"/>
    <property type="match status" value="1"/>
</dbReference>
<evidence type="ECO:0000313" key="7">
    <source>
        <dbReference type="Proteomes" id="UP000619788"/>
    </source>
</evidence>
<evidence type="ECO:0000256" key="3">
    <source>
        <dbReference type="ARBA" id="ARBA00022801"/>
    </source>
</evidence>
<feature type="active site" description="Proton acceptor" evidence="4">
    <location>
        <position position="360"/>
    </location>
</feature>
<evidence type="ECO:0000313" key="6">
    <source>
        <dbReference type="EMBL" id="GIH96353.1"/>
    </source>
</evidence>
<dbReference type="Pfam" id="PF06441">
    <property type="entry name" value="EHN"/>
    <property type="match status" value="1"/>
</dbReference>
<evidence type="ECO:0000256" key="2">
    <source>
        <dbReference type="ARBA" id="ARBA00022797"/>
    </source>
</evidence>
<dbReference type="PRINTS" id="PR00412">
    <property type="entry name" value="EPOXHYDRLASE"/>
</dbReference>
<gene>
    <name evidence="6" type="ORF">Psi01_69830</name>
</gene>
<dbReference type="Proteomes" id="UP000619788">
    <property type="component" value="Unassembled WGS sequence"/>
</dbReference>
<organism evidence="6 7">
    <name type="scientific">Planobispora siamensis</name>
    <dbReference type="NCBI Taxonomy" id="936338"/>
    <lineage>
        <taxon>Bacteria</taxon>
        <taxon>Bacillati</taxon>
        <taxon>Actinomycetota</taxon>
        <taxon>Actinomycetes</taxon>
        <taxon>Streptosporangiales</taxon>
        <taxon>Streptosporangiaceae</taxon>
        <taxon>Planobispora</taxon>
    </lineage>
</organism>
<dbReference type="InterPro" id="IPR000639">
    <property type="entry name" value="Epox_hydrolase-like"/>
</dbReference>
<comment type="caution">
    <text evidence="6">The sequence shown here is derived from an EMBL/GenBank/DDBJ whole genome shotgun (WGS) entry which is preliminary data.</text>
</comment>
<evidence type="ECO:0000256" key="1">
    <source>
        <dbReference type="ARBA" id="ARBA00010088"/>
    </source>
</evidence>
<accession>A0A8J3SL12</accession>
<dbReference type="EMBL" id="BOOJ01000064">
    <property type="protein sequence ID" value="GIH96353.1"/>
    <property type="molecule type" value="Genomic_DNA"/>
</dbReference>
<dbReference type="InterPro" id="IPR010497">
    <property type="entry name" value="Epoxide_hydro_N"/>
</dbReference>
<sequence length="382" mass="42234">MTEDTTLRPFRIAVPQADLDDLRTRLARTRWPEDGPVGDWSHGVPVGYLRRLAEYWRTGYDWRVHEAALNRFPQVTTVIDGERLHAVHARSPEPEALPLIMSHGWPGSIVEFMKVIGPLTDPRSHGGDPADAFHVVAPSLPGFAFSGPTRSTGWSLRRIARAWQEWMRRLGYGRYGAQGGDTGSLISPVLGRVAPGEVVGVHVNGALGYPRGGPDAYPGLNEAEQARMRLYTDTGDRSGYAAIQSTRPQTLAYGLHDSPAGQLAWIVEKFKEWTDPARELPHDAVDRDQLLTNVSLYWLTGTAGSSARLYKDGAMDWSQPLGRSQVPTGVAVFPGDAGIRRVAEQDDNVVHWSEFDRGGHFAAMEAPDLLVADIRTFFRPLR</sequence>
<keyword evidence="2" id="KW-0058">Aromatic hydrocarbons catabolism</keyword>
<dbReference type="RefSeq" id="WP_204068398.1">
    <property type="nucleotide sequence ID" value="NZ_BOOJ01000064.1"/>
</dbReference>